<feature type="transmembrane region" description="Helical" evidence="1">
    <location>
        <begin position="6"/>
        <end position="23"/>
    </location>
</feature>
<feature type="transmembrane region" description="Helical" evidence="1">
    <location>
        <begin position="53"/>
        <end position="72"/>
    </location>
</feature>
<keyword evidence="1" id="KW-1133">Transmembrane helix</keyword>
<dbReference type="AlphaFoldDB" id="A0AAW8CVA4"/>
<evidence type="ECO:0000313" key="2">
    <source>
        <dbReference type="EMBL" id="MDP9891642.1"/>
    </source>
</evidence>
<organism evidence="2 3">
    <name type="scientific">Variovorax boronicumulans</name>
    <dbReference type="NCBI Taxonomy" id="436515"/>
    <lineage>
        <taxon>Bacteria</taxon>
        <taxon>Pseudomonadati</taxon>
        <taxon>Pseudomonadota</taxon>
        <taxon>Betaproteobacteria</taxon>
        <taxon>Burkholderiales</taxon>
        <taxon>Comamonadaceae</taxon>
        <taxon>Variovorax</taxon>
    </lineage>
</organism>
<comment type="caution">
    <text evidence="2">The sequence shown here is derived from an EMBL/GenBank/DDBJ whole genome shotgun (WGS) entry which is preliminary data.</text>
</comment>
<protein>
    <submittedName>
        <fullName evidence="2">MAPEG superfamily protein</fullName>
    </submittedName>
</protein>
<evidence type="ECO:0000256" key="1">
    <source>
        <dbReference type="SAM" id="Phobius"/>
    </source>
</evidence>
<dbReference type="EMBL" id="JAUSRD010000002">
    <property type="protein sequence ID" value="MDP9891642.1"/>
    <property type="molecule type" value="Genomic_DNA"/>
</dbReference>
<keyword evidence="1" id="KW-0472">Membrane</keyword>
<sequence>MEILSLVQWPAFAASVAAAWLVGSNAKGRRNVGFWVFLASNVLWVVWGVHTQAWALIALQVCLAALNVRGLFKTEDKADDN</sequence>
<keyword evidence="1" id="KW-0812">Transmembrane</keyword>
<evidence type="ECO:0000313" key="3">
    <source>
        <dbReference type="Proteomes" id="UP001242045"/>
    </source>
</evidence>
<reference evidence="2" key="1">
    <citation type="submission" date="2023-07" db="EMBL/GenBank/DDBJ databases">
        <title>Sorghum-associated microbial communities from plants grown in Nebraska, USA.</title>
        <authorList>
            <person name="Schachtman D."/>
        </authorList>
    </citation>
    <scope>NUCLEOTIDE SEQUENCE</scope>
    <source>
        <strain evidence="2">DS3754</strain>
    </source>
</reference>
<accession>A0AAW8CVA4</accession>
<dbReference type="Proteomes" id="UP001242045">
    <property type="component" value="Unassembled WGS sequence"/>
</dbReference>
<feature type="transmembrane region" description="Helical" evidence="1">
    <location>
        <begin position="30"/>
        <end position="47"/>
    </location>
</feature>
<dbReference type="RefSeq" id="WP_306878611.1">
    <property type="nucleotide sequence ID" value="NZ_JAUSRD010000002.1"/>
</dbReference>
<gene>
    <name evidence="2" type="ORF">J2W31_000745</name>
</gene>
<proteinExistence type="predicted"/>
<name>A0AAW8CVA4_9BURK</name>